<evidence type="ECO:0000259" key="4">
    <source>
        <dbReference type="Pfam" id="PF00176"/>
    </source>
</evidence>
<dbReference type="AlphaFoldDB" id="A0A6A0AM08"/>
<gene>
    <name evidence="5" type="ORF">HaLaN_32711</name>
</gene>
<feature type="non-terminal residue" evidence="5">
    <location>
        <position position="1"/>
    </location>
</feature>
<keyword evidence="1" id="KW-0547">Nucleotide-binding</keyword>
<keyword evidence="2" id="KW-0378">Hydrolase</keyword>
<feature type="domain" description="SNF2 N-terminal" evidence="4">
    <location>
        <begin position="2"/>
        <end position="69"/>
    </location>
</feature>
<accession>A0A6A0AM08</accession>
<comment type="caution">
    <text evidence="5">The sequence shown here is derived from an EMBL/GenBank/DDBJ whole genome shotgun (WGS) entry which is preliminary data.</text>
</comment>
<proteinExistence type="predicted"/>
<dbReference type="PANTHER" id="PTHR45626:SF14">
    <property type="entry name" value="ATP-DEPENDENT DNA HELICASE (EUROFUNG)"/>
    <property type="match status" value="1"/>
</dbReference>
<dbReference type="GO" id="GO:0016787">
    <property type="term" value="F:hydrolase activity"/>
    <property type="evidence" value="ECO:0007669"/>
    <property type="project" value="UniProtKB-KW"/>
</dbReference>
<dbReference type="Gene3D" id="3.40.50.10810">
    <property type="entry name" value="Tandem AAA-ATPase domain"/>
    <property type="match status" value="1"/>
</dbReference>
<organism evidence="5 6">
    <name type="scientific">Haematococcus lacustris</name>
    <name type="common">Green alga</name>
    <name type="synonym">Haematococcus pluvialis</name>
    <dbReference type="NCBI Taxonomy" id="44745"/>
    <lineage>
        <taxon>Eukaryota</taxon>
        <taxon>Viridiplantae</taxon>
        <taxon>Chlorophyta</taxon>
        <taxon>core chlorophytes</taxon>
        <taxon>Chlorophyceae</taxon>
        <taxon>CS clade</taxon>
        <taxon>Chlamydomonadales</taxon>
        <taxon>Haematococcaceae</taxon>
        <taxon>Haematococcus</taxon>
    </lineage>
</organism>
<dbReference type="Pfam" id="PF00176">
    <property type="entry name" value="SNF2-rel_dom"/>
    <property type="match status" value="1"/>
</dbReference>
<dbReference type="InterPro" id="IPR038718">
    <property type="entry name" value="SNF2-like_sf"/>
</dbReference>
<keyword evidence="6" id="KW-1185">Reference proteome</keyword>
<protein>
    <submittedName>
        <fullName evidence="5">SNF2_N domain-containing protein</fullName>
    </submittedName>
</protein>
<evidence type="ECO:0000256" key="2">
    <source>
        <dbReference type="ARBA" id="ARBA00022801"/>
    </source>
</evidence>
<dbReference type="EMBL" id="BLLF01008386">
    <property type="protein sequence ID" value="GFH33353.1"/>
    <property type="molecule type" value="Genomic_DNA"/>
</dbReference>
<name>A0A6A0AM08_HAELA</name>
<feature type="non-terminal residue" evidence="5">
    <location>
        <position position="70"/>
    </location>
</feature>
<dbReference type="InterPro" id="IPR050628">
    <property type="entry name" value="SNF2_RAD54_helicase_TF"/>
</dbReference>
<evidence type="ECO:0000313" key="5">
    <source>
        <dbReference type="EMBL" id="GFH33353.1"/>
    </source>
</evidence>
<dbReference type="GO" id="GO:0008094">
    <property type="term" value="F:ATP-dependent activity, acting on DNA"/>
    <property type="evidence" value="ECO:0007669"/>
    <property type="project" value="TreeGrafter"/>
</dbReference>
<keyword evidence="3" id="KW-0067">ATP-binding</keyword>
<dbReference type="GO" id="GO:0005524">
    <property type="term" value="F:ATP binding"/>
    <property type="evidence" value="ECO:0007669"/>
    <property type="project" value="UniProtKB-KW"/>
</dbReference>
<dbReference type="SUPFAM" id="SSF52540">
    <property type="entry name" value="P-loop containing nucleoside triphosphate hydrolases"/>
    <property type="match status" value="1"/>
</dbReference>
<dbReference type="Proteomes" id="UP000485058">
    <property type="component" value="Unassembled WGS sequence"/>
</dbReference>
<dbReference type="GO" id="GO:0005634">
    <property type="term" value="C:nucleus"/>
    <property type="evidence" value="ECO:0007669"/>
    <property type="project" value="TreeGrafter"/>
</dbReference>
<evidence type="ECO:0000256" key="1">
    <source>
        <dbReference type="ARBA" id="ARBA00022741"/>
    </source>
</evidence>
<evidence type="ECO:0000313" key="6">
    <source>
        <dbReference type="Proteomes" id="UP000485058"/>
    </source>
</evidence>
<dbReference type="InterPro" id="IPR000330">
    <property type="entry name" value="SNF2_N"/>
</dbReference>
<evidence type="ECO:0000256" key="3">
    <source>
        <dbReference type="ARBA" id="ARBA00022840"/>
    </source>
</evidence>
<dbReference type="GO" id="GO:0006281">
    <property type="term" value="P:DNA repair"/>
    <property type="evidence" value="ECO:0007669"/>
    <property type="project" value="TreeGrafter"/>
</dbReference>
<dbReference type="PANTHER" id="PTHR45626">
    <property type="entry name" value="TRANSCRIPTION TERMINATION FACTOR 2-RELATED"/>
    <property type="match status" value="1"/>
</dbReference>
<reference evidence="5 6" key="1">
    <citation type="submission" date="2020-02" db="EMBL/GenBank/DDBJ databases">
        <title>Draft genome sequence of Haematococcus lacustris strain NIES-144.</title>
        <authorList>
            <person name="Morimoto D."/>
            <person name="Nakagawa S."/>
            <person name="Yoshida T."/>
            <person name="Sawayama S."/>
        </authorList>
    </citation>
    <scope>NUCLEOTIDE SEQUENCE [LARGE SCALE GENOMIC DNA]</scope>
    <source>
        <strain evidence="5 6">NIES-144</strain>
    </source>
</reference>
<sequence length="70" mass="7576">VSWLRVILDEGHALGASLVETNRLQVAMRLKAERRWVMTGTPTPSGSGSGSGAAYLQPLLSFLHHDPYAT</sequence>
<dbReference type="InterPro" id="IPR027417">
    <property type="entry name" value="P-loop_NTPase"/>
</dbReference>